<name>A0A0B5J0Z3_9VIRU</name>
<accession>A0A0B5J0Z3</accession>
<reference evidence="2 3" key="1">
    <citation type="journal article" date="2015" name="Parasitol. Res.">
        <title>Viruses in close associations with free-living amoebae.</title>
        <authorList>
            <person name="Scheid P."/>
        </authorList>
    </citation>
    <scope>NUCLEOTIDE SEQUENCE [LARGE SCALE GENOMIC DNA]</scope>
    <source>
        <strain evidence="2">KlaHel</strain>
    </source>
</reference>
<protein>
    <recommendedName>
        <fullName evidence="1">DUF5902 domain-containing protein</fullName>
    </recommendedName>
</protein>
<dbReference type="EMBL" id="KP136319">
    <property type="protein sequence ID" value="AJF97139.1"/>
    <property type="molecule type" value="Genomic_DNA"/>
</dbReference>
<dbReference type="InterPro" id="IPR045421">
    <property type="entry name" value="DUF5902"/>
</dbReference>
<proteinExistence type="predicted"/>
<evidence type="ECO:0000313" key="2">
    <source>
        <dbReference type="EMBL" id="AJF97139.1"/>
    </source>
</evidence>
<sequence length="132" mass="14308">MSDGSGRGLGDLPLELLALVASHMRPDDLLTFCIANSTLLAACETHVVEWRTATPQLVGVLPPRMSTRRFLSPLEVAWYRSALDVLCRKGALYAIMLVVDRARAFRAFVDACMASISARAVLQASLTGSRST</sequence>
<evidence type="ECO:0000259" key="1">
    <source>
        <dbReference type="Pfam" id="PF19255"/>
    </source>
</evidence>
<feature type="domain" description="DUF5902" evidence="1">
    <location>
        <begin position="11"/>
        <end position="114"/>
    </location>
</feature>
<evidence type="ECO:0000313" key="3">
    <source>
        <dbReference type="Proteomes" id="UP000202511"/>
    </source>
</evidence>
<dbReference type="GeneID" id="23462056"/>
<dbReference type="KEGG" id="vg:23462056"/>
<dbReference type="RefSeq" id="YP_009119374.1">
    <property type="nucleotide sequence ID" value="NC_026440.1"/>
</dbReference>
<organism evidence="2 3">
    <name type="scientific">Pandoravirus inopinatum</name>
    <dbReference type="NCBI Taxonomy" id="1605721"/>
    <lineage>
        <taxon>Viruses</taxon>
        <taxon>Pandoravirus</taxon>
    </lineage>
</organism>
<dbReference type="Pfam" id="PF19255">
    <property type="entry name" value="DUF5902"/>
    <property type="match status" value="1"/>
</dbReference>
<dbReference type="Proteomes" id="UP000202511">
    <property type="component" value="Segment"/>
</dbReference>